<comment type="subcellular location">
    <subcellularLocation>
        <location evidence="1">Membrane</location>
        <topology evidence="1">Multi-pass membrane protein</topology>
    </subcellularLocation>
</comment>
<comment type="similarity">
    <text evidence="2 6">Belongs to the BI1 family.</text>
</comment>
<evidence type="ECO:0000256" key="3">
    <source>
        <dbReference type="ARBA" id="ARBA00022692"/>
    </source>
</evidence>
<dbReference type="PANTHER" id="PTHR23291">
    <property type="entry name" value="BAX INHIBITOR-RELATED"/>
    <property type="match status" value="1"/>
</dbReference>
<gene>
    <name evidence="7" type="ORF">A3G90_02425</name>
</gene>
<protein>
    <submittedName>
        <fullName evidence="7">Uncharacterized protein</fullName>
    </submittedName>
</protein>
<comment type="caution">
    <text evidence="7">The sequence shown here is derived from an EMBL/GenBank/DDBJ whole genome shotgun (WGS) entry which is preliminary data.</text>
</comment>
<evidence type="ECO:0000313" key="7">
    <source>
        <dbReference type="EMBL" id="OGG84904.1"/>
    </source>
</evidence>
<evidence type="ECO:0000313" key="8">
    <source>
        <dbReference type="Proteomes" id="UP000177325"/>
    </source>
</evidence>
<dbReference type="EMBL" id="MFMM01000001">
    <property type="protein sequence ID" value="OGG84904.1"/>
    <property type="molecule type" value="Genomic_DNA"/>
</dbReference>
<feature type="transmembrane region" description="Helical" evidence="6">
    <location>
        <begin position="20"/>
        <end position="37"/>
    </location>
</feature>
<accession>A0A1F6FGB7</accession>
<evidence type="ECO:0000256" key="2">
    <source>
        <dbReference type="ARBA" id="ARBA00010350"/>
    </source>
</evidence>
<evidence type="ECO:0000256" key="1">
    <source>
        <dbReference type="ARBA" id="ARBA00004141"/>
    </source>
</evidence>
<feature type="transmembrane region" description="Helical" evidence="6">
    <location>
        <begin position="163"/>
        <end position="181"/>
    </location>
</feature>
<feature type="transmembrane region" description="Helical" evidence="6">
    <location>
        <begin position="72"/>
        <end position="96"/>
    </location>
</feature>
<dbReference type="STRING" id="1798525.A3G90_02425"/>
<proteinExistence type="inferred from homology"/>
<dbReference type="PANTHER" id="PTHR23291:SF50">
    <property type="entry name" value="PROTEIN LIFEGUARD 4"/>
    <property type="match status" value="1"/>
</dbReference>
<evidence type="ECO:0000256" key="5">
    <source>
        <dbReference type="ARBA" id="ARBA00023136"/>
    </source>
</evidence>
<keyword evidence="4 6" id="KW-1133">Transmembrane helix</keyword>
<keyword evidence="5 6" id="KW-0472">Membrane</keyword>
<dbReference type="InterPro" id="IPR006214">
    <property type="entry name" value="Bax_inhibitor_1-related"/>
</dbReference>
<feature type="transmembrane region" description="Helical" evidence="6">
    <location>
        <begin position="133"/>
        <end position="151"/>
    </location>
</feature>
<keyword evidence="3 6" id="KW-0812">Transmembrane</keyword>
<dbReference type="Proteomes" id="UP000177325">
    <property type="component" value="Unassembled WGS sequence"/>
</dbReference>
<evidence type="ECO:0000256" key="4">
    <source>
        <dbReference type="ARBA" id="ARBA00022989"/>
    </source>
</evidence>
<sequence>MIESNVWENDGESTMSRRSFYFALGCVLTWGFFATNLVSQATAEWKPGLVSFLLVGLVLPIVGILLSSFSRVAIISFIGFNLVVIPFGAVLGPLLAQYELSQPGVVARAALLTAAVTGMMGLSGLMFPQFYRNIGGALFMALLCLLGVRILQMFVPNLQNVGFVDYAAAGLFALYIGYDMWRASEIPANLDNAVDVAVSLYLDIINLFLNLLKISSDD</sequence>
<feature type="transmembrane region" description="Helical" evidence="6">
    <location>
        <begin position="105"/>
        <end position="127"/>
    </location>
</feature>
<name>A0A1F6FGB7_9BACT</name>
<feature type="transmembrane region" description="Helical" evidence="6">
    <location>
        <begin position="49"/>
        <end position="66"/>
    </location>
</feature>
<reference evidence="7 8" key="1">
    <citation type="journal article" date="2016" name="Nat. Commun.">
        <title>Thousands of microbial genomes shed light on interconnected biogeochemical processes in an aquifer system.</title>
        <authorList>
            <person name="Anantharaman K."/>
            <person name="Brown C.T."/>
            <person name="Hug L.A."/>
            <person name="Sharon I."/>
            <person name="Castelle C.J."/>
            <person name="Probst A.J."/>
            <person name="Thomas B.C."/>
            <person name="Singh A."/>
            <person name="Wilkins M.J."/>
            <person name="Karaoz U."/>
            <person name="Brodie E.L."/>
            <person name="Williams K.H."/>
            <person name="Hubbard S.S."/>
            <person name="Banfield J.F."/>
        </authorList>
    </citation>
    <scope>NUCLEOTIDE SEQUENCE [LARGE SCALE GENOMIC DNA]</scope>
</reference>
<evidence type="ECO:0000256" key="6">
    <source>
        <dbReference type="RuleBase" id="RU004379"/>
    </source>
</evidence>
<dbReference type="Pfam" id="PF01027">
    <property type="entry name" value="Bax1-I"/>
    <property type="match status" value="1"/>
</dbReference>
<dbReference type="GO" id="GO:0016020">
    <property type="term" value="C:membrane"/>
    <property type="evidence" value="ECO:0007669"/>
    <property type="project" value="UniProtKB-SubCell"/>
</dbReference>
<organism evidence="7 8">
    <name type="scientific">Candidatus Kaiserbacteria bacterium RIFCSPLOWO2_12_FULL_45_26</name>
    <dbReference type="NCBI Taxonomy" id="1798525"/>
    <lineage>
        <taxon>Bacteria</taxon>
        <taxon>Candidatus Kaiseribacteriota</taxon>
    </lineage>
</organism>
<dbReference type="AlphaFoldDB" id="A0A1F6FGB7"/>